<dbReference type="RefSeq" id="WP_006789490.1">
    <property type="nucleotide sequence ID" value="NZ_JH417571.1"/>
</dbReference>
<sequence>MNGEILNSLEICSPFTGELHPLEDVPDEVFSGKTAGDGFCVFPTDGIVRAPADGIINLVFDTKHALVMTDTDGVEYLFHIGIDTVKLNGRGFTAHVETETPVKKGALLLTFAKDVIIAAGLSPVCVCVFTDLTDNVAVAPFTPRALKAGDTAIRLIYAEEVYG</sequence>
<keyword evidence="5" id="KW-0598">Phosphotransferase system</keyword>
<comment type="caution">
    <text evidence="8">The sequence shown here is derived from an EMBL/GenBank/DDBJ whole genome shotgun (WGS) entry which is preliminary data.</text>
</comment>
<dbReference type="PANTHER" id="PTHR45008:SF1">
    <property type="entry name" value="PTS SYSTEM GLUCOSE-SPECIFIC EIIA COMPONENT"/>
    <property type="match status" value="1"/>
</dbReference>
<evidence type="ECO:0000256" key="3">
    <source>
        <dbReference type="ARBA" id="ARBA00022597"/>
    </source>
</evidence>
<dbReference type="FunFam" id="2.70.70.10:FF:000001">
    <property type="entry name" value="PTS system glucose-specific IIA component"/>
    <property type="match status" value="1"/>
</dbReference>
<dbReference type="HOGENOM" id="CLU_012312_5_1_9"/>
<evidence type="ECO:0000256" key="4">
    <source>
        <dbReference type="ARBA" id="ARBA00022679"/>
    </source>
</evidence>
<accession>G9YFU4</accession>
<name>G9YFU4_9FIRM</name>
<keyword evidence="4" id="KW-0808">Transferase</keyword>
<protein>
    <submittedName>
        <fullName evidence="8">PTS system, glucose subfamily, IIA component</fullName>
    </submittedName>
</protein>
<dbReference type="AlphaFoldDB" id="G9YFU4"/>
<dbReference type="OrthoDB" id="92465at2"/>
<dbReference type="InterPro" id="IPR011055">
    <property type="entry name" value="Dup_hybrid_motif"/>
</dbReference>
<dbReference type="Gene3D" id="2.70.70.10">
    <property type="entry name" value="Glucose Permease (Domain IIA)"/>
    <property type="match status" value="1"/>
</dbReference>
<dbReference type="GO" id="GO:0009401">
    <property type="term" value="P:phosphoenolpyruvate-dependent sugar phosphotransferase system"/>
    <property type="evidence" value="ECO:0007669"/>
    <property type="project" value="UniProtKB-KW"/>
</dbReference>
<dbReference type="InterPro" id="IPR050890">
    <property type="entry name" value="PTS_EIIA_component"/>
</dbReference>
<evidence type="ECO:0000313" key="9">
    <source>
        <dbReference type="Proteomes" id="UP000005481"/>
    </source>
</evidence>
<organism evidence="8 9">
    <name type="scientific">Anaeroglobus geminatus F0357</name>
    <dbReference type="NCBI Taxonomy" id="861450"/>
    <lineage>
        <taxon>Bacteria</taxon>
        <taxon>Bacillati</taxon>
        <taxon>Bacillota</taxon>
        <taxon>Negativicutes</taxon>
        <taxon>Veillonellales</taxon>
        <taxon>Veillonellaceae</taxon>
        <taxon>Anaeroglobus</taxon>
    </lineage>
</organism>
<dbReference type="Proteomes" id="UP000005481">
    <property type="component" value="Unassembled WGS sequence"/>
</dbReference>
<keyword evidence="3" id="KW-0762">Sugar transport</keyword>
<evidence type="ECO:0000259" key="7">
    <source>
        <dbReference type="PROSITE" id="PS51093"/>
    </source>
</evidence>
<dbReference type="GO" id="GO:0016301">
    <property type="term" value="F:kinase activity"/>
    <property type="evidence" value="ECO:0007669"/>
    <property type="project" value="UniProtKB-KW"/>
</dbReference>
<keyword evidence="2" id="KW-0813">Transport</keyword>
<feature type="domain" description="PTS EIIA type-1" evidence="7">
    <location>
        <begin position="27"/>
        <end position="131"/>
    </location>
</feature>
<dbReference type="STRING" id="861450.HMPREF0080_00506"/>
<comment type="subcellular location">
    <subcellularLocation>
        <location evidence="1">Cytoplasm</location>
    </subcellularLocation>
</comment>
<evidence type="ECO:0000313" key="8">
    <source>
        <dbReference type="EMBL" id="EHM42697.1"/>
    </source>
</evidence>
<dbReference type="InterPro" id="IPR001127">
    <property type="entry name" value="PTS_EIIA_1_perm"/>
</dbReference>
<evidence type="ECO:0000256" key="6">
    <source>
        <dbReference type="ARBA" id="ARBA00022777"/>
    </source>
</evidence>
<keyword evidence="6" id="KW-0418">Kinase</keyword>
<dbReference type="Pfam" id="PF00358">
    <property type="entry name" value="PTS_EIIA_1"/>
    <property type="match status" value="1"/>
</dbReference>
<evidence type="ECO:0000256" key="5">
    <source>
        <dbReference type="ARBA" id="ARBA00022683"/>
    </source>
</evidence>
<evidence type="ECO:0000256" key="1">
    <source>
        <dbReference type="ARBA" id="ARBA00004496"/>
    </source>
</evidence>
<gene>
    <name evidence="8" type="ORF">HMPREF0080_00506</name>
</gene>
<dbReference type="GO" id="GO:0005737">
    <property type="term" value="C:cytoplasm"/>
    <property type="evidence" value="ECO:0007669"/>
    <property type="project" value="UniProtKB-SubCell"/>
</dbReference>
<dbReference type="SUPFAM" id="SSF51261">
    <property type="entry name" value="Duplicated hybrid motif"/>
    <property type="match status" value="1"/>
</dbReference>
<dbReference type="PANTHER" id="PTHR45008">
    <property type="entry name" value="PTS SYSTEM GLUCOSE-SPECIFIC EIIA COMPONENT"/>
    <property type="match status" value="1"/>
</dbReference>
<dbReference type="NCBIfam" id="TIGR00830">
    <property type="entry name" value="PTBA"/>
    <property type="match status" value="1"/>
</dbReference>
<dbReference type="EMBL" id="AGCJ01000015">
    <property type="protein sequence ID" value="EHM42697.1"/>
    <property type="molecule type" value="Genomic_DNA"/>
</dbReference>
<evidence type="ECO:0000256" key="2">
    <source>
        <dbReference type="ARBA" id="ARBA00022448"/>
    </source>
</evidence>
<dbReference type="PROSITE" id="PS51093">
    <property type="entry name" value="PTS_EIIA_TYPE_1"/>
    <property type="match status" value="1"/>
</dbReference>
<reference evidence="8 9" key="1">
    <citation type="submission" date="2011-08" db="EMBL/GenBank/DDBJ databases">
        <authorList>
            <person name="Weinstock G."/>
            <person name="Sodergren E."/>
            <person name="Clifton S."/>
            <person name="Fulton L."/>
            <person name="Fulton B."/>
            <person name="Courtney L."/>
            <person name="Fronick C."/>
            <person name="Harrison M."/>
            <person name="Strong C."/>
            <person name="Farmer C."/>
            <person name="Delahaunty K."/>
            <person name="Markovic C."/>
            <person name="Hall O."/>
            <person name="Minx P."/>
            <person name="Tomlinson C."/>
            <person name="Mitreva M."/>
            <person name="Hou S."/>
            <person name="Chen J."/>
            <person name="Wollam A."/>
            <person name="Pepin K.H."/>
            <person name="Johnson M."/>
            <person name="Bhonagiri V."/>
            <person name="Zhang X."/>
            <person name="Suruliraj S."/>
            <person name="Warren W."/>
            <person name="Chinwalla A."/>
            <person name="Mardis E.R."/>
            <person name="Wilson R.K."/>
        </authorList>
    </citation>
    <scope>NUCLEOTIDE SEQUENCE [LARGE SCALE GENOMIC DNA]</scope>
    <source>
        <strain evidence="8 9">F0357</strain>
    </source>
</reference>
<dbReference type="eggNOG" id="COG2190">
    <property type="taxonomic scope" value="Bacteria"/>
</dbReference>
<proteinExistence type="predicted"/>
<keyword evidence="9" id="KW-1185">Reference proteome</keyword>